<accession>A0A7K4MWR5</accession>
<evidence type="ECO:0000313" key="1">
    <source>
        <dbReference type="EMBL" id="NWJ57684.1"/>
    </source>
</evidence>
<dbReference type="Proteomes" id="UP000575480">
    <property type="component" value="Unassembled WGS sequence"/>
</dbReference>
<reference evidence="1 2" key="1">
    <citation type="journal article" date="2019" name="Environ. Microbiol.">
        <title>Genomics insights into ecotype formation of ammonia-oxidizing archaea in the deep ocean.</title>
        <authorList>
            <person name="Wang Y."/>
            <person name="Huang J.M."/>
            <person name="Cui G.J."/>
            <person name="Nunoura T."/>
            <person name="Takaki Y."/>
            <person name="Li W.L."/>
            <person name="Li J."/>
            <person name="Gao Z.M."/>
            <person name="Takai K."/>
            <person name="Zhang A.Q."/>
            <person name="Stepanauskas R."/>
        </authorList>
    </citation>
    <scope>NUCLEOTIDE SEQUENCE [LARGE SCALE GENOMIC DNA]</scope>
    <source>
        <strain evidence="1 2">L15a</strain>
    </source>
</reference>
<dbReference type="EMBL" id="JACATH010000010">
    <property type="protein sequence ID" value="NWJ57684.1"/>
    <property type="molecule type" value="Genomic_DNA"/>
</dbReference>
<evidence type="ECO:0000313" key="2">
    <source>
        <dbReference type="Proteomes" id="UP000575480"/>
    </source>
</evidence>
<gene>
    <name evidence="1" type="ORF">HX858_08055</name>
</gene>
<organism evidence="1 2">
    <name type="scientific">Marine Group I thaumarchaeote</name>
    <dbReference type="NCBI Taxonomy" id="2511932"/>
    <lineage>
        <taxon>Archaea</taxon>
        <taxon>Nitrososphaerota</taxon>
        <taxon>Marine Group I</taxon>
    </lineage>
</organism>
<dbReference type="AlphaFoldDB" id="A0A7K4MWR5"/>
<comment type="caution">
    <text evidence="1">The sequence shown here is derived from an EMBL/GenBank/DDBJ whole genome shotgun (WGS) entry which is preliminary data.</text>
</comment>
<sequence length="124" mass="14492">MMRLVFLPFLFSNGDTTRFVVSPLRTWIQPLCQTCIPARQTVKTKINLKEFIDDYNTKFTIGNAKTAVKIKLYQNGINVFSKRISQAMKYIDQYLEKREINLEDLAHAYNLTQTKTRLDNKPNV</sequence>
<proteinExistence type="predicted"/>
<protein>
    <submittedName>
        <fullName evidence="1">Uncharacterized protein</fullName>
    </submittedName>
</protein>
<name>A0A7K4MWR5_9ARCH</name>